<evidence type="ECO:0000313" key="2">
    <source>
        <dbReference type="Proteomes" id="UP001143910"/>
    </source>
</evidence>
<name>A0ACC1N6Y6_9HYPO</name>
<organism evidence="1 2">
    <name type="scientific">Zarea fungicola</name>
    <dbReference type="NCBI Taxonomy" id="93591"/>
    <lineage>
        <taxon>Eukaryota</taxon>
        <taxon>Fungi</taxon>
        <taxon>Dikarya</taxon>
        <taxon>Ascomycota</taxon>
        <taxon>Pezizomycotina</taxon>
        <taxon>Sordariomycetes</taxon>
        <taxon>Hypocreomycetidae</taxon>
        <taxon>Hypocreales</taxon>
        <taxon>Cordycipitaceae</taxon>
        <taxon>Zarea</taxon>
    </lineage>
</organism>
<sequence>MSSLFPDLEESRSPASEAAPDDIEGVSSDDTKSEGTVESVVTATTEPDVSQTNNSEKKNAPDQHTLPESPFDSAASRALFDAIDQFQSCGAAADLDVPQLVIVGAQSVGKSSLLQSLTDIPFPVGEDCCTRFATRIVSRRTAPNTANQIKISIVPPNFKVDQFNYSKSDRLKEFEFGKIEQSLIATEFADIIQKASEKYMGIRTGKRPGCKNFAIEVLKIELSGPTRSHFSILDIPGIFVNDYNVCDGEMDGVKNMVVEYMKQPGNIVICVADACVDLANQEIFKLANTHVDKSRLIGVFTKCDRTNNVTSVVDVANGKVAGVAQLLHHGWFVVRNRTKKDDIDPEFDLQSAENTLFDKQPWNKIRENRRSSGMLKKYLGKLLCDQIQAAFPSLLESLRLQIKLTEQKRQDLGPPRGSTHQRRTYLVGIAHKFQTLAREALEHPWHLTSERARARQHIREANEAFSEAMRSSGHLYPFQDHGLDVDGCLLNLQSVLFSDAASPMESLSPSKGHGDESETHRLFQKIEEEVAICSSTQLPGMVHPDVIQRLYKQQTTLWRDMAADHVRRIATIVLSAAEIILQSVCPPSGNTAFLHGQLLLSIRQFHEESLQEGLRDLNKYCDRDEDKLLQTTDPGFIRQLQLLRSLRMVRIMHAGLTMVRDHREAIPQTEEQGTEQQGTEQQGTEQFALHLFEQCHHSSVNNSVNEVHDTLKVYYEFSLQHFIRCVTNTIIEDFATDNSGTLYGFSSDYIYGLDEADVDRLGSESRDVLEERELLRSHIDTLLSVEKTARMAMATASQHV</sequence>
<accession>A0ACC1N6Y6</accession>
<comment type="caution">
    <text evidence="1">The sequence shown here is derived from an EMBL/GenBank/DDBJ whole genome shotgun (WGS) entry which is preliminary data.</text>
</comment>
<gene>
    <name evidence="1" type="ORF">NQ176_g5757</name>
</gene>
<proteinExistence type="predicted"/>
<keyword evidence="2" id="KW-1185">Reference proteome</keyword>
<protein>
    <submittedName>
        <fullName evidence="1">Uncharacterized protein</fullName>
    </submittedName>
</protein>
<dbReference type="EMBL" id="JANJQO010000760">
    <property type="protein sequence ID" value="KAJ2975012.1"/>
    <property type="molecule type" value="Genomic_DNA"/>
</dbReference>
<dbReference type="Proteomes" id="UP001143910">
    <property type="component" value="Unassembled WGS sequence"/>
</dbReference>
<reference evidence="1" key="1">
    <citation type="submission" date="2022-08" db="EMBL/GenBank/DDBJ databases">
        <title>Genome Sequence of Lecanicillium fungicola.</title>
        <authorList>
            <person name="Buettner E."/>
        </authorList>
    </citation>
    <scope>NUCLEOTIDE SEQUENCE</scope>
    <source>
        <strain evidence="1">Babe33</strain>
    </source>
</reference>
<evidence type="ECO:0000313" key="1">
    <source>
        <dbReference type="EMBL" id="KAJ2975012.1"/>
    </source>
</evidence>